<name>A0A6A4BYK5_9STRA</name>
<accession>A0A6A4BYK5</accession>
<proteinExistence type="predicted"/>
<comment type="caution">
    <text evidence="1">The sequence shown here is derived from an EMBL/GenBank/DDBJ whole genome shotgun (WGS) entry which is preliminary data.</text>
</comment>
<dbReference type="AlphaFoldDB" id="A0A6A4BYK5"/>
<protein>
    <submittedName>
        <fullName evidence="1">Uncharacterized protein</fullName>
    </submittedName>
</protein>
<gene>
    <name evidence="1" type="ORF">PR003_g27837</name>
</gene>
<evidence type="ECO:0000313" key="2">
    <source>
        <dbReference type="Proteomes" id="UP000434957"/>
    </source>
</evidence>
<evidence type="ECO:0000313" key="1">
    <source>
        <dbReference type="EMBL" id="KAE9280871.1"/>
    </source>
</evidence>
<reference evidence="1 2" key="1">
    <citation type="submission" date="2018-08" db="EMBL/GenBank/DDBJ databases">
        <title>Genomic investigation of the strawberry pathogen Phytophthora fragariae indicates pathogenicity is determined by transcriptional variation in three key races.</title>
        <authorList>
            <person name="Adams T.M."/>
            <person name="Armitage A.D."/>
            <person name="Sobczyk M.K."/>
            <person name="Bates H.J."/>
            <person name="Dunwell J.M."/>
            <person name="Nellist C.F."/>
            <person name="Harrison R.J."/>
        </authorList>
    </citation>
    <scope>NUCLEOTIDE SEQUENCE [LARGE SCALE GENOMIC DNA]</scope>
    <source>
        <strain evidence="1 2">SCRP333</strain>
    </source>
</reference>
<sequence>MNYSLSSEVVRAMVSSLSSKCLGQAWLSSDNLSSESPNSGDMALWMVNLSGEVSDGVQLLQKCAHELNRSSSVAADSLRSQWKWTPVDIDSGGVGVDLI</sequence>
<organism evidence="1 2">
    <name type="scientific">Phytophthora rubi</name>
    <dbReference type="NCBI Taxonomy" id="129364"/>
    <lineage>
        <taxon>Eukaryota</taxon>
        <taxon>Sar</taxon>
        <taxon>Stramenopiles</taxon>
        <taxon>Oomycota</taxon>
        <taxon>Peronosporomycetes</taxon>
        <taxon>Peronosporales</taxon>
        <taxon>Peronosporaceae</taxon>
        <taxon>Phytophthora</taxon>
    </lineage>
</organism>
<keyword evidence="2" id="KW-1185">Reference proteome</keyword>
<dbReference type="Proteomes" id="UP000434957">
    <property type="component" value="Unassembled WGS sequence"/>
</dbReference>
<dbReference type="EMBL" id="QXFT01004016">
    <property type="protein sequence ID" value="KAE9280871.1"/>
    <property type="molecule type" value="Genomic_DNA"/>
</dbReference>